<dbReference type="Proteomes" id="UP000176037">
    <property type="component" value="Unassembled WGS sequence"/>
</dbReference>
<dbReference type="Gene3D" id="3.40.960.10">
    <property type="entry name" value="VSR Endonuclease"/>
    <property type="match status" value="1"/>
</dbReference>
<evidence type="ECO:0000313" key="3">
    <source>
        <dbReference type="Proteomes" id="UP000176037"/>
    </source>
</evidence>
<dbReference type="OrthoDB" id="878605at2"/>
<comment type="caution">
    <text evidence="2">The sequence shown here is derived from an EMBL/GenBank/DDBJ whole genome shotgun (WGS) entry which is preliminary data.</text>
</comment>
<protein>
    <recommendedName>
        <fullName evidence="4">Restriction endonuclease</fullName>
    </recommendedName>
</protein>
<sequence>MTKIRSPRKKKALPPVSLGGVSVEEGLPYPIVHYPNHYGAFFAFSKKEGAEPFLCDCSRSAFENLIKLNKQFRSQRNSNPLRETVVDSFNAPDMLAKISLDMGGEVNIQNFSFKPKLCHRCNLTSPTQRFCHEMYGGQFKQSYGWYIQQAYLRLGISTTSLDYLEDVCPEEYKTLIQEIEHAQLKYQEVHEQSNDLIYGSNREDLTKNEVTYCHVVKQELAESLLKLRKEHQKLRTQLKNKIENITRQEFGFKKVGEGWVSETLLYQIIARMFPDLEIIRHHRPDWLEGLELDIYIPSLQLGIEYQGQQHYQPISIWGGKSALIALQERDDRKRKLCKALDITLMEVDFTEPLTNEHIDNRLKELKIL</sequence>
<evidence type="ECO:0000313" key="2">
    <source>
        <dbReference type="EMBL" id="OFI34191.1"/>
    </source>
</evidence>
<dbReference type="RefSeq" id="WP_070177119.1">
    <property type="nucleotide sequence ID" value="NZ_BMJR01000011.1"/>
</dbReference>
<accession>A0A1E8FE45</accession>
<dbReference type="EMBL" id="MJIC01000014">
    <property type="protein sequence ID" value="OFI34191.1"/>
    <property type="molecule type" value="Genomic_DNA"/>
</dbReference>
<dbReference type="AlphaFoldDB" id="A0A1E8FE45"/>
<reference evidence="2 3" key="1">
    <citation type="submission" date="2016-09" db="EMBL/GenBank/DDBJ databases">
        <title>Alteromonas lipolytica, a new species isolated from sea water.</title>
        <authorList>
            <person name="Wu Y.-H."/>
            <person name="Cheng H."/>
            <person name="Xu X.-W."/>
        </authorList>
    </citation>
    <scope>NUCLEOTIDE SEQUENCE [LARGE SCALE GENOMIC DNA]</scope>
    <source>
        <strain evidence="2 3">JW12</strain>
    </source>
</reference>
<name>A0A1E8FE45_9ALTE</name>
<keyword evidence="1" id="KW-0175">Coiled coil</keyword>
<proteinExistence type="predicted"/>
<organism evidence="2 3">
    <name type="scientific">Alteromonas lipolytica</name>
    <dbReference type="NCBI Taxonomy" id="1856405"/>
    <lineage>
        <taxon>Bacteria</taxon>
        <taxon>Pseudomonadati</taxon>
        <taxon>Pseudomonadota</taxon>
        <taxon>Gammaproteobacteria</taxon>
        <taxon>Alteromonadales</taxon>
        <taxon>Alteromonadaceae</taxon>
        <taxon>Alteromonas/Salinimonas group</taxon>
        <taxon>Alteromonas</taxon>
    </lineage>
</organism>
<gene>
    <name evidence="2" type="ORF">BFC17_21885</name>
</gene>
<feature type="coiled-coil region" evidence="1">
    <location>
        <begin position="217"/>
        <end position="248"/>
    </location>
</feature>
<evidence type="ECO:0008006" key="4">
    <source>
        <dbReference type="Google" id="ProtNLM"/>
    </source>
</evidence>
<evidence type="ECO:0000256" key="1">
    <source>
        <dbReference type="SAM" id="Coils"/>
    </source>
</evidence>
<keyword evidence="3" id="KW-1185">Reference proteome</keyword>